<evidence type="ECO:0000313" key="3">
    <source>
        <dbReference type="Proteomes" id="UP000035720"/>
    </source>
</evidence>
<name>A0A077M4G5_9MICO</name>
<dbReference type="OrthoDB" id="3691767at2"/>
<dbReference type="InterPro" id="IPR006083">
    <property type="entry name" value="PRK/URK"/>
</dbReference>
<gene>
    <name evidence="2" type="ORF">BN13_150012</name>
</gene>
<dbReference type="Proteomes" id="UP000035720">
    <property type="component" value="Unassembled WGS sequence"/>
</dbReference>
<keyword evidence="2" id="KW-0808">Transferase</keyword>
<dbReference type="EC" id="2.7.1.48" evidence="2"/>
<protein>
    <submittedName>
        <fullName evidence="2">Uridine kinase</fullName>
        <ecNumber evidence="2">2.7.1.48</ecNumber>
    </submittedName>
</protein>
<dbReference type="InterPro" id="IPR027417">
    <property type="entry name" value="P-loop_NTPase"/>
</dbReference>
<dbReference type="Pfam" id="PF00485">
    <property type="entry name" value="PRK"/>
    <property type="match status" value="1"/>
</dbReference>
<dbReference type="STRING" id="1193518.BN13_150012"/>
<proteinExistence type="predicted"/>
<sequence length="210" mass="22933">MTTPTTPPARPAVVLLCGPSGAGKSRLAQVLHVHRGWPVIQLDHFYRDHDDPGMPRHPSLGIVDWDHPDSWNADAAEAALVSLVTTGRAVIPEYDISTSSRVGEGEVSAAPGDLLIAEGIFAAELVERLRQRGILHSAWCVANHRWVTMVRRLVRDVREHRKPPAVLVRRGWALMRAEPDVLASATRKGATVIDPGSLQRLLEADPAGTR</sequence>
<dbReference type="EMBL" id="CAJC01000057">
    <property type="protein sequence ID" value="CCI52151.1"/>
    <property type="molecule type" value="Genomic_DNA"/>
</dbReference>
<feature type="domain" description="Phosphoribulokinase/uridine kinase" evidence="1">
    <location>
        <begin position="14"/>
        <end position="159"/>
    </location>
</feature>
<keyword evidence="3" id="KW-1185">Reference proteome</keyword>
<evidence type="ECO:0000259" key="1">
    <source>
        <dbReference type="Pfam" id="PF00485"/>
    </source>
</evidence>
<organism evidence="2 3">
    <name type="scientific">Nostocoides jenkinsii Ben 74</name>
    <dbReference type="NCBI Taxonomy" id="1193518"/>
    <lineage>
        <taxon>Bacteria</taxon>
        <taxon>Bacillati</taxon>
        <taxon>Actinomycetota</taxon>
        <taxon>Actinomycetes</taxon>
        <taxon>Micrococcales</taxon>
        <taxon>Intrasporangiaceae</taxon>
        <taxon>Nostocoides</taxon>
    </lineage>
</organism>
<dbReference type="SUPFAM" id="SSF52540">
    <property type="entry name" value="P-loop containing nucleoside triphosphate hydrolases"/>
    <property type="match status" value="1"/>
</dbReference>
<keyword evidence="2" id="KW-0418">Kinase</keyword>
<dbReference type="RefSeq" id="WP_048544584.1">
    <property type="nucleotide sequence ID" value="NZ_HF571038.1"/>
</dbReference>
<evidence type="ECO:0000313" key="2">
    <source>
        <dbReference type="EMBL" id="CCI52151.1"/>
    </source>
</evidence>
<reference evidence="2 3" key="1">
    <citation type="journal article" date="2013" name="ISME J.">
        <title>A metabolic model for members of the genus Tetrasphaera involved in enhanced biological phosphorus removal.</title>
        <authorList>
            <person name="Kristiansen R."/>
            <person name="Nguyen H.T.T."/>
            <person name="Saunders A.M."/>
            <person name="Nielsen J.L."/>
            <person name="Wimmer R."/>
            <person name="Le V.Q."/>
            <person name="McIlroy S.J."/>
            <person name="Petrovski S."/>
            <person name="Seviour R.J."/>
            <person name="Calteau A."/>
            <person name="Nielsen K.L."/>
            <person name="Nielsen P.H."/>
        </authorList>
    </citation>
    <scope>NUCLEOTIDE SEQUENCE [LARGE SCALE GENOMIC DNA]</scope>
    <source>
        <strain evidence="2 3">Ben 74</strain>
    </source>
</reference>
<dbReference type="AlphaFoldDB" id="A0A077M4G5"/>
<comment type="caution">
    <text evidence="2">The sequence shown here is derived from an EMBL/GenBank/DDBJ whole genome shotgun (WGS) entry which is preliminary data.</text>
</comment>
<dbReference type="PRINTS" id="PR00988">
    <property type="entry name" value="URIDINKINASE"/>
</dbReference>
<dbReference type="GO" id="GO:0004849">
    <property type="term" value="F:uridine kinase activity"/>
    <property type="evidence" value="ECO:0007669"/>
    <property type="project" value="UniProtKB-EC"/>
</dbReference>
<dbReference type="GO" id="GO:0005524">
    <property type="term" value="F:ATP binding"/>
    <property type="evidence" value="ECO:0007669"/>
    <property type="project" value="InterPro"/>
</dbReference>
<accession>A0A077M4G5</accession>
<dbReference type="Gene3D" id="3.40.50.300">
    <property type="entry name" value="P-loop containing nucleotide triphosphate hydrolases"/>
    <property type="match status" value="1"/>
</dbReference>